<dbReference type="Pfam" id="PF07592">
    <property type="entry name" value="DDE_Tnp_ISAZ013"/>
    <property type="match status" value="1"/>
</dbReference>
<comment type="caution">
    <text evidence="1">The sequence shown here is derived from an EMBL/GenBank/DDBJ whole genome shotgun (WGS) entry which is preliminary data.</text>
</comment>
<sequence length="409" mass="45656">MSQEEMIACLREKFAVLDAVLDERGRRLWAVTEAKALGRGGQTLVAKATGLSRRTIYQGLRELEYLSRCHPTAPQRIRTPGGGRKPLTAHDPTLLADLEALVEPTSRGDPESPLRWTCKSVRQLAAELQRQGHKVGRQKVAELLADLAYSLQGNRKTKEGREHPDRNAQFEHINAQVAAFQKRGQPVVSVDTKKKELVGDFKNGGREWRPQGDPELVRTYDFADKTLGKINPYGVYDQTAHVGWVSVGVDHDTAEFAVESIQGWWTKMGACRYKDATDLLITADGGGSNGSRNRLWKVALQRLADATGLRIAVCHFPPGTSKWNKIEHRMFSHISMNWRGQPLTSHEVIVNLIANTTTEKGLTIQAELDTRCYPTGIKVTEQELQAVALEPAAFHGEWNYTIAPRVMHI</sequence>
<protein>
    <submittedName>
        <fullName evidence="1">ISAzo13 family transposase</fullName>
    </submittedName>
</protein>
<dbReference type="Proteomes" id="UP000712673">
    <property type="component" value="Unassembled WGS sequence"/>
</dbReference>
<dbReference type="EMBL" id="VGLS01000898">
    <property type="protein sequence ID" value="MBM3226406.1"/>
    <property type="molecule type" value="Genomic_DNA"/>
</dbReference>
<reference evidence="1" key="1">
    <citation type="submission" date="2019-03" db="EMBL/GenBank/DDBJ databases">
        <title>Lake Tanganyika Metagenome-Assembled Genomes (MAGs).</title>
        <authorList>
            <person name="Tran P."/>
        </authorList>
    </citation>
    <scope>NUCLEOTIDE SEQUENCE</scope>
    <source>
        <strain evidence="1">K_DeepCast_65m_m2_066</strain>
    </source>
</reference>
<dbReference type="NCBIfam" id="NF033519">
    <property type="entry name" value="transpos_ISAzo13"/>
    <property type="match status" value="1"/>
</dbReference>
<name>A0A937W7F5_UNCTE</name>
<evidence type="ECO:0000313" key="2">
    <source>
        <dbReference type="Proteomes" id="UP000712673"/>
    </source>
</evidence>
<dbReference type="InterPro" id="IPR011518">
    <property type="entry name" value="Transposase_36"/>
</dbReference>
<organism evidence="1 2">
    <name type="scientific">Tectimicrobiota bacterium</name>
    <dbReference type="NCBI Taxonomy" id="2528274"/>
    <lineage>
        <taxon>Bacteria</taxon>
        <taxon>Pseudomonadati</taxon>
        <taxon>Nitrospinota/Tectimicrobiota group</taxon>
        <taxon>Candidatus Tectimicrobiota</taxon>
    </lineage>
</organism>
<dbReference type="AlphaFoldDB" id="A0A937W7F5"/>
<accession>A0A937W7F5</accession>
<gene>
    <name evidence="1" type="ORF">FJZ47_21795</name>
</gene>
<evidence type="ECO:0000313" key="1">
    <source>
        <dbReference type="EMBL" id="MBM3226406.1"/>
    </source>
</evidence>
<proteinExistence type="predicted"/>